<proteinExistence type="predicted"/>
<sequence length="248" mass="28117">MALKQGGYTNKGEEVMASLTPSTDVPSSSIPHTVGITDDTIVKVYQLDDDKFDEFLSTTSIEDLAKHCQSSSIVLKHLFNRVDLMKKKVKLFESNQKKEERLKMKKHLDEEKKKEKKMERETSVNLRIDHNNQVFRVAVQLKSTVGDLRREIVRAMGLPRTHATKCVLNYKEVEISQHPRRCLSTYKVMDDDYMVATFVFPASTSKQVHILGEDFTATIAGDPDEIASSIQDIMENGEVSSDSEESDD</sequence>
<dbReference type="AlphaFoldDB" id="A0AA36HNB5"/>
<name>A0AA36HNB5_9DINO</name>
<keyword evidence="2" id="KW-1185">Reference proteome</keyword>
<protein>
    <recommendedName>
        <fullName evidence="3">Ubiquitin-like domain-containing protein</fullName>
    </recommendedName>
</protein>
<accession>A0AA36HNB5</accession>
<evidence type="ECO:0008006" key="3">
    <source>
        <dbReference type="Google" id="ProtNLM"/>
    </source>
</evidence>
<comment type="caution">
    <text evidence="1">The sequence shown here is derived from an EMBL/GenBank/DDBJ whole genome shotgun (WGS) entry which is preliminary data.</text>
</comment>
<evidence type="ECO:0000313" key="1">
    <source>
        <dbReference type="EMBL" id="CAJ1372267.1"/>
    </source>
</evidence>
<dbReference type="SUPFAM" id="SSF54236">
    <property type="entry name" value="Ubiquitin-like"/>
    <property type="match status" value="1"/>
</dbReference>
<organism evidence="1 2">
    <name type="scientific">Effrenium voratum</name>
    <dbReference type="NCBI Taxonomy" id="2562239"/>
    <lineage>
        <taxon>Eukaryota</taxon>
        <taxon>Sar</taxon>
        <taxon>Alveolata</taxon>
        <taxon>Dinophyceae</taxon>
        <taxon>Suessiales</taxon>
        <taxon>Symbiodiniaceae</taxon>
        <taxon>Effrenium</taxon>
    </lineage>
</organism>
<gene>
    <name evidence="1" type="ORF">EVOR1521_LOCUS2386</name>
</gene>
<dbReference type="Proteomes" id="UP001178507">
    <property type="component" value="Unassembled WGS sequence"/>
</dbReference>
<dbReference type="EMBL" id="CAUJNA010000125">
    <property type="protein sequence ID" value="CAJ1372267.1"/>
    <property type="molecule type" value="Genomic_DNA"/>
</dbReference>
<dbReference type="InterPro" id="IPR029071">
    <property type="entry name" value="Ubiquitin-like_domsf"/>
</dbReference>
<reference evidence="1" key="1">
    <citation type="submission" date="2023-08" db="EMBL/GenBank/DDBJ databases">
        <authorList>
            <person name="Chen Y."/>
            <person name="Shah S."/>
            <person name="Dougan E. K."/>
            <person name="Thang M."/>
            <person name="Chan C."/>
        </authorList>
    </citation>
    <scope>NUCLEOTIDE SEQUENCE</scope>
</reference>
<evidence type="ECO:0000313" key="2">
    <source>
        <dbReference type="Proteomes" id="UP001178507"/>
    </source>
</evidence>